<gene>
    <name evidence="2" type="ORF">HF325_005712</name>
</gene>
<proteinExistence type="predicted"/>
<evidence type="ECO:0000313" key="3">
    <source>
        <dbReference type="Proteomes" id="UP000649328"/>
    </source>
</evidence>
<name>A0A8H7L9J2_9ASCO</name>
<evidence type="ECO:0000256" key="1">
    <source>
        <dbReference type="SAM" id="SignalP"/>
    </source>
</evidence>
<keyword evidence="3" id="KW-1185">Reference proteome</keyword>
<accession>A0A8H7L9J2</accession>
<feature type="chain" id="PRO_5034320068" evidence="1">
    <location>
        <begin position="16"/>
        <end position="223"/>
    </location>
</feature>
<keyword evidence="1" id="KW-0732">Signal</keyword>
<sequence length="223" mass="25396">MKLSICALLSTVVLALTTSAPSQNSNAVFNAADVPKGFPSNVAELGKMVDKFNADLDKAYDEKINVEKWHLARMEFKLLESAAEWIQPRLRSHEQWHINHTISEFKQYVLPRRDAQAVLACQNGDRSKYCLYYGFRSYAADVEGLEIEAKAWTDFYVSDDQDAVMQESINIQLASTKERIDRLRAAPVELWKTEPRAEEVQKILKRSTDIIDTALAAIQVKRM</sequence>
<dbReference type="EMBL" id="JACBPP010000008">
    <property type="protein sequence ID" value="KAF7999863.1"/>
    <property type="molecule type" value="Genomic_DNA"/>
</dbReference>
<organism evidence="2 3">
    <name type="scientific">Metschnikowia pulcherrima</name>
    <dbReference type="NCBI Taxonomy" id="27326"/>
    <lineage>
        <taxon>Eukaryota</taxon>
        <taxon>Fungi</taxon>
        <taxon>Dikarya</taxon>
        <taxon>Ascomycota</taxon>
        <taxon>Saccharomycotina</taxon>
        <taxon>Pichiomycetes</taxon>
        <taxon>Metschnikowiaceae</taxon>
        <taxon>Metschnikowia</taxon>
    </lineage>
</organism>
<evidence type="ECO:0000313" key="2">
    <source>
        <dbReference type="EMBL" id="KAF7999863.1"/>
    </source>
</evidence>
<reference evidence="2" key="1">
    <citation type="submission" date="2020-10" db="EMBL/GenBank/DDBJ databases">
        <title>The Whole-Genome Sequence of Metschnikowia persimmonesis, a Novel Endophytic Yeast Species Isolated from Medicinal Plant Diospyros kaki Thumb.</title>
        <authorList>
            <person name="Rahmat E."/>
            <person name="Kang Y."/>
        </authorList>
    </citation>
    <scope>NUCLEOTIDE SEQUENCE</scope>
    <source>
        <strain evidence="2">KIOM G15050</strain>
    </source>
</reference>
<feature type="signal peptide" evidence="1">
    <location>
        <begin position="1"/>
        <end position="15"/>
    </location>
</feature>
<comment type="caution">
    <text evidence="2">The sequence shown here is derived from an EMBL/GenBank/DDBJ whole genome shotgun (WGS) entry which is preliminary data.</text>
</comment>
<protein>
    <submittedName>
        <fullName evidence="2">Uncharacterized protein</fullName>
    </submittedName>
</protein>
<dbReference type="Proteomes" id="UP000649328">
    <property type="component" value="Unassembled WGS sequence"/>
</dbReference>
<dbReference type="AlphaFoldDB" id="A0A8H7L9J2"/>